<feature type="transmembrane region" description="Helical" evidence="1">
    <location>
        <begin position="122"/>
        <end position="141"/>
    </location>
</feature>
<dbReference type="InterPro" id="IPR019284">
    <property type="entry name" value="RP532"/>
</dbReference>
<keyword evidence="1" id="KW-0472">Membrane</keyword>
<feature type="transmembrane region" description="Helical" evidence="1">
    <location>
        <begin position="147"/>
        <end position="165"/>
    </location>
</feature>
<reference evidence="2 3" key="1">
    <citation type="submission" date="2016-10" db="EMBL/GenBank/DDBJ databases">
        <title>Rodentibacter gen. nov. and new species.</title>
        <authorList>
            <person name="Christensen H."/>
        </authorList>
    </citation>
    <scope>NUCLEOTIDE SEQUENCE [LARGE SCALE GENOMIC DNA]</scope>
    <source>
        <strain evidence="2 3">Ppn157</strain>
    </source>
</reference>
<name>A0A1V3KTJ6_9PAST</name>
<protein>
    <recommendedName>
        <fullName evidence="4">DUF2335 domain-containing protein</fullName>
    </recommendedName>
</protein>
<evidence type="ECO:0000256" key="1">
    <source>
        <dbReference type="SAM" id="Phobius"/>
    </source>
</evidence>
<organism evidence="2 3">
    <name type="scientific">Rodentibacter ratti</name>
    <dbReference type="NCBI Taxonomy" id="1906745"/>
    <lineage>
        <taxon>Bacteria</taxon>
        <taxon>Pseudomonadati</taxon>
        <taxon>Pseudomonadota</taxon>
        <taxon>Gammaproteobacteria</taxon>
        <taxon>Pasteurellales</taxon>
        <taxon>Pasteurellaceae</taxon>
        <taxon>Rodentibacter</taxon>
    </lineage>
</organism>
<keyword evidence="1" id="KW-0812">Transmembrane</keyword>
<keyword evidence="1" id="KW-1133">Transmembrane helix</keyword>
<evidence type="ECO:0008006" key="4">
    <source>
        <dbReference type="Google" id="ProtNLM"/>
    </source>
</evidence>
<proteinExistence type="predicted"/>
<dbReference type="Proteomes" id="UP000189549">
    <property type="component" value="Unassembled WGS sequence"/>
</dbReference>
<comment type="caution">
    <text evidence="2">The sequence shown here is derived from an EMBL/GenBank/DDBJ whole genome shotgun (WGS) entry which is preliminary data.</text>
</comment>
<evidence type="ECO:0000313" key="2">
    <source>
        <dbReference type="EMBL" id="OOF80989.1"/>
    </source>
</evidence>
<dbReference type="RefSeq" id="WP_077477213.1">
    <property type="nucleotide sequence ID" value="NZ_MLAH01000118.1"/>
</dbReference>
<dbReference type="Pfam" id="PF10097">
    <property type="entry name" value="DUF2335"/>
    <property type="match status" value="1"/>
</dbReference>
<dbReference type="AlphaFoldDB" id="A0A1V3KTJ6"/>
<accession>A0A1V3KTJ6</accession>
<dbReference type="EMBL" id="MLAH01000118">
    <property type="protein sequence ID" value="OOF80989.1"/>
    <property type="molecule type" value="Genomic_DNA"/>
</dbReference>
<gene>
    <name evidence="2" type="ORF">BKG93_11790</name>
</gene>
<sequence>MNKETNHLEESQEQELIETVAKDPKLLEKLVQTPEVAGVLSIMVQQQISHSGPLPMASEVAKYNEVIPDGANRIMMMAEKEQDANHADRRKQLEQRDQELAQNDVRLKQGQDEIDVIKRGQWISLAVITLFTALSALLAILGDTTSAALLMGAGLVGIVTALIYGKRNKE</sequence>
<evidence type="ECO:0000313" key="3">
    <source>
        <dbReference type="Proteomes" id="UP000189549"/>
    </source>
</evidence>